<feature type="binding site" evidence="14">
    <location>
        <position position="116"/>
    </location>
    <ligand>
        <name>(2R)-3-phosphoglycerate</name>
        <dbReference type="ChEBI" id="CHEBI:58272"/>
    </ligand>
</feature>
<keyword evidence="10 13" id="KW-0418">Kinase</keyword>
<comment type="caution">
    <text evidence="17">The sequence shown here is derived from an EMBL/GenBank/DDBJ whole genome shotgun (WGS) entry which is preliminary data.</text>
</comment>
<dbReference type="PANTHER" id="PTHR11406:SF23">
    <property type="entry name" value="PHOSPHOGLYCERATE KINASE 1, CHLOROPLASTIC-RELATED"/>
    <property type="match status" value="1"/>
</dbReference>
<dbReference type="FunFam" id="3.40.50.1260:FF:000006">
    <property type="entry name" value="Phosphoglycerate kinase"/>
    <property type="match status" value="1"/>
</dbReference>
<evidence type="ECO:0000256" key="2">
    <source>
        <dbReference type="ARBA" id="ARBA00004496"/>
    </source>
</evidence>
<keyword evidence="12 13" id="KW-0324">Glycolysis</keyword>
<feature type="binding site" evidence="13">
    <location>
        <position position="116"/>
    </location>
    <ligand>
        <name>substrate</name>
    </ligand>
</feature>
<keyword evidence="11 13" id="KW-0067">ATP-binding</keyword>
<dbReference type="GO" id="GO:0005524">
    <property type="term" value="F:ATP binding"/>
    <property type="evidence" value="ECO:0007669"/>
    <property type="project" value="UniProtKB-KW"/>
</dbReference>
<dbReference type="UniPathway" id="UPA00109">
    <property type="reaction ID" value="UER00185"/>
</dbReference>
<keyword evidence="9 13" id="KW-0547">Nucleotide-binding</keyword>
<comment type="pathway">
    <text evidence="3 13">Carbohydrate degradation; glycolysis; pyruvate from D-glyceraldehyde 3-phosphate: step 2/5.</text>
</comment>
<feature type="binding site" evidence="13">
    <location>
        <position position="36"/>
    </location>
    <ligand>
        <name>substrate</name>
    </ligand>
</feature>
<dbReference type="PANTHER" id="PTHR11406">
    <property type="entry name" value="PHOSPHOGLYCERATE KINASE"/>
    <property type="match status" value="1"/>
</dbReference>
<evidence type="ECO:0000256" key="15">
    <source>
        <dbReference type="PIRSR" id="PIRSR000724-2"/>
    </source>
</evidence>
<evidence type="ECO:0000256" key="6">
    <source>
        <dbReference type="ARBA" id="ARBA00016471"/>
    </source>
</evidence>
<dbReference type="RefSeq" id="WP_006429840.1">
    <property type="nucleotide sequence ID" value="NZ_AOID01000014.1"/>
</dbReference>
<dbReference type="HAMAP" id="MF_00145">
    <property type="entry name" value="Phosphoglyc_kinase"/>
    <property type="match status" value="1"/>
</dbReference>
<organism evidence="17 18">
    <name type="scientific">Natrinema versiforme JCM 10478</name>
    <dbReference type="NCBI Taxonomy" id="1227496"/>
    <lineage>
        <taxon>Archaea</taxon>
        <taxon>Methanobacteriati</taxon>
        <taxon>Methanobacteriota</taxon>
        <taxon>Stenosarchaea group</taxon>
        <taxon>Halobacteria</taxon>
        <taxon>Halobacteriales</taxon>
        <taxon>Natrialbaceae</taxon>
        <taxon>Natrinema</taxon>
    </lineage>
</organism>
<feature type="binding site" evidence="14">
    <location>
        <position position="36"/>
    </location>
    <ligand>
        <name>(2R)-3-phosphoglycerate</name>
        <dbReference type="ChEBI" id="CHEBI:58272"/>
    </ligand>
</feature>
<comment type="catalytic activity">
    <reaction evidence="1 13 16">
        <text>(2R)-3-phosphoglycerate + ATP = (2R)-3-phospho-glyceroyl phosphate + ADP</text>
        <dbReference type="Rhea" id="RHEA:14801"/>
        <dbReference type="ChEBI" id="CHEBI:30616"/>
        <dbReference type="ChEBI" id="CHEBI:57604"/>
        <dbReference type="ChEBI" id="CHEBI:58272"/>
        <dbReference type="ChEBI" id="CHEBI:456216"/>
        <dbReference type="EC" id="2.7.2.3"/>
    </reaction>
</comment>
<dbReference type="Proteomes" id="UP000011632">
    <property type="component" value="Unassembled WGS sequence"/>
</dbReference>
<evidence type="ECO:0000256" key="16">
    <source>
        <dbReference type="RuleBase" id="RU000532"/>
    </source>
</evidence>
<evidence type="ECO:0000256" key="14">
    <source>
        <dbReference type="PIRSR" id="PIRSR000724-1"/>
    </source>
</evidence>
<evidence type="ECO:0000256" key="8">
    <source>
        <dbReference type="ARBA" id="ARBA00022679"/>
    </source>
</evidence>
<gene>
    <name evidence="13 17" type="primary">pgk</name>
    <name evidence="17" type="ORF">C489_03962</name>
</gene>
<evidence type="ECO:0000256" key="1">
    <source>
        <dbReference type="ARBA" id="ARBA00000642"/>
    </source>
</evidence>
<keyword evidence="8 13" id="KW-0808">Transferase</keyword>
<dbReference type="Gene3D" id="3.40.50.1260">
    <property type="entry name" value="Phosphoglycerate kinase, N-terminal domain"/>
    <property type="match status" value="2"/>
</dbReference>
<dbReference type="FunFam" id="3.40.50.1260:FF:000012">
    <property type="entry name" value="Phosphoglycerate kinase"/>
    <property type="match status" value="1"/>
</dbReference>
<proteinExistence type="inferred from homology"/>
<dbReference type="GO" id="GO:0006096">
    <property type="term" value="P:glycolytic process"/>
    <property type="evidence" value="ECO:0007669"/>
    <property type="project" value="UniProtKB-UniRule"/>
</dbReference>
<dbReference type="EC" id="2.7.2.3" evidence="5 13"/>
<protein>
    <recommendedName>
        <fullName evidence="6 13">Phosphoglycerate kinase</fullName>
        <ecNumber evidence="5 13">2.7.2.3</ecNumber>
    </recommendedName>
</protein>
<evidence type="ECO:0000256" key="12">
    <source>
        <dbReference type="ARBA" id="ARBA00023152"/>
    </source>
</evidence>
<dbReference type="EMBL" id="AOID01000014">
    <property type="protein sequence ID" value="ELY69697.1"/>
    <property type="molecule type" value="Genomic_DNA"/>
</dbReference>
<evidence type="ECO:0000256" key="11">
    <source>
        <dbReference type="ARBA" id="ARBA00022840"/>
    </source>
</evidence>
<evidence type="ECO:0000256" key="5">
    <source>
        <dbReference type="ARBA" id="ARBA00013061"/>
    </source>
</evidence>
<reference evidence="17 18" key="1">
    <citation type="journal article" date="2014" name="PLoS Genet.">
        <title>Phylogenetically driven sequencing of extremely halophilic archaea reveals strategies for static and dynamic osmo-response.</title>
        <authorList>
            <person name="Becker E.A."/>
            <person name="Seitzer P.M."/>
            <person name="Tritt A."/>
            <person name="Larsen D."/>
            <person name="Krusor M."/>
            <person name="Yao A.I."/>
            <person name="Wu D."/>
            <person name="Madern D."/>
            <person name="Eisen J.A."/>
            <person name="Darling A.E."/>
            <person name="Facciotti M.T."/>
        </authorList>
    </citation>
    <scope>NUCLEOTIDE SEQUENCE [LARGE SCALE GENOMIC DNA]</scope>
    <source>
        <strain evidence="17 18">JCM 10478</strain>
    </source>
</reference>
<comment type="similarity">
    <text evidence="4 13 16">Belongs to the phosphoglycerate kinase family.</text>
</comment>
<dbReference type="InterPro" id="IPR036043">
    <property type="entry name" value="Phosphoglycerate_kinase_sf"/>
</dbReference>
<dbReference type="GO" id="GO:0043531">
    <property type="term" value="F:ADP binding"/>
    <property type="evidence" value="ECO:0007669"/>
    <property type="project" value="TreeGrafter"/>
</dbReference>
<keyword evidence="7 13" id="KW-0963">Cytoplasm</keyword>
<dbReference type="GO" id="GO:0005829">
    <property type="term" value="C:cytosol"/>
    <property type="evidence" value="ECO:0007669"/>
    <property type="project" value="TreeGrafter"/>
</dbReference>
<evidence type="ECO:0000256" key="3">
    <source>
        <dbReference type="ARBA" id="ARBA00004838"/>
    </source>
</evidence>
<feature type="binding site" evidence="13">
    <location>
        <position position="156"/>
    </location>
    <ligand>
        <name>substrate</name>
    </ligand>
</feature>
<evidence type="ECO:0000256" key="13">
    <source>
        <dbReference type="HAMAP-Rule" id="MF_00145"/>
    </source>
</evidence>
<evidence type="ECO:0000256" key="9">
    <source>
        <dbReference type="ARBA" id="ARBA00022741"/>
    </source>
</evidence>
<comment type="caution">
    <text evidence="13">Lacks conserved residue(s) required for the propagation of feature annotation.</text>
</comment>
<feature type="binding site" evidence="13 14">
    <location>
        <begin position="20"/>
        <end position="22"/>
    </location>
    <ligand>
        <name>substrate</name>
    </ligand>
</feature>
<comment type="subcellular location">
    <subcellularLocation>
        <location evidence="2 13">Cytoplasm</location>
    </subcellularLocation>
</comment>
<dbReference type="Pfam" id="PF00162">
    <property type="entry name" value="PGK"/>
    <property type="match status" value="1"/>
</dbReference>
<evidence type="ECO:0000313" key="17">
    <source>
        <dbReference type="EMBL" id="ELY69697.1"/>
    </source>
</evidence>
<comment type="subunit">
    <text evidence="13">Monomer.</text>
</comment>
<dbReference type="GO" id="GO:0004618">
    <property type="term" value="F:phosphoglycerate kinase activity"/>
    <property type="evidence" value="ECO:0007669"/>
    <property type="project" value="UniProtKB-UniRule"/>
</dbReference>
<dbReference type="InterPro" id="IPR001576">
    <property type="entry name" value="Phosphoglycerate_kinase"/>
</dbReference>
<sequence length="407" mass="43465">MIATLDDLDVEGTTVGVRVDVNSPIDDDGRLADDARLRAHVDTLSELVDRGGRVAVLAHQGRPGGDDFVSLESHADRLSELLGQPVDYVDATFTEAAREAIRGLGNGDCVVLENTRFYSEEYMEFDPERAARTHLVEGLESVLDAYVNDAFAAAHRSQPSLVGLPTVLPSYAGRVMESELDVLGSIEETDEPRVYVLGGAKVPDSIDVAWSVLEKGLADHVLTAGVVGNVFLIADGVDLGDASSDFIYEQGYWDEIDRAADLLDAYGDRIALPRDVAVARNGERHELGVNALPPGDEESAMDIGESTLDYYRRILDDAETIILNGPAGVFEDDRFQTGTRQLYGAATAIPTSIVGGGDTASALRRLGIDDFSHISTGGGAALRMLTAESLPAVTALENAPHQPAADD</sequence>
<dbReference type="PIRSF" id="PIRSF000724">
    <property type="entry name" value="Pgk"/>
    <property type="match status" value="1"/>
</dbReference>
<dbReference type="PATRIC" id="fig|1227496.3.peg.792"/>
<feature type="binding site" evidence="13 14">
    <location>
        <begin position="59"/>
        <end position="62"/>
    </location>
    <ligand>
        <name>substrate</name>
    </ligand>
</feature>
<dbReference type="InterPro" id="IPR015824">
    <property type="entry name" value="Phosphoglycerate_kinase_N"/>
</dbReference>
<dbReference type="STRING" id="1227496.C489_03962"/>
<evidence type="ECO:0000256" key="4">
    <source>
        <dbReference type="ARBA" id="ARBA00008982"/>
    </source>
</evidence>
<evidence type="ECO:0000313" key="18">
    <source>
        <dbReference type="Proteomes" id="UP000011632"/>
    </source>
</evidence>
<feature type="binding site" evidence="13 15">
    <location>
        <position position="331"/>
    </location>
    <ligand>
        <name>ATP</name>
        <dbReference type="ChEBI" id="CHEBI:30616"/>
    </ligand>
</feature>
<dbReference type="PRINTS" id="PR00477">
    <property type="entry name" value="PHGLYCKINASE"/>
</dbReference>
<evidence type="ECO:0000256" key="7">
    <source>
        <dbReference type="ARBA" id="ARBA00022490"/>
    </source>
</evidence>
<feature type="binding site" evidence="14">
    <location>
        <position position="156"/>
    </location>
    <ligand>
        <name>(2R)-3-phosphoglycerate</name>
        <dbReference type="ChEBI" id="CHEBI:58272"/>
    </ligand>
</feature>
<keyword evidence="18" id="KW-1185">Reference proteome</keyword>
<dbReference type="AlphaFoldDB" id="L9Y7K0"/>
<dbReference type="OrthoDB" id="6575at2157"/>
<accession>L9Y7K0</accession>
<dbReference type="SUPFAM" id="SSF53748">
    <property type="entry name" value="Phosphoglycerate kinase"/>
    <property type="match status" value="1"/>
</dbReference>
<name>L9Y7K0_9EURY</name>
<feature type="binding site" evidence="13 15">
    <location>
        <begin position="356"/>
        <end position="359"/>
    </location>
    <ligand>
        <name>ATP</name>
        <dbReference type="ChEBI" id="CHEBI:30616"/>
    </ligand>
</feature>
<dbReference type="GO" id="GO:0006094">
    <property type="term" value="P:gluconeogenesis"/>
    <property type="evidence" value="ECO:0007669"/>
    <property type="project" value="TreeGrafter"/>
</dbReference>
<evidence type="ECO:0000256" key="10">
    <source>
        <dbReference type="ARBA" id="ARBA00022777"/>
    </source>
</evidence>